<evidence type="ECO:0000313" key="2">
    <source>
        <dbReference type="EMBL" id="VFQ77152.1"/>
    </source>
</evidence>
<reference evidence="2 3" key="1">
    <citation type="submission" date="2018-04" db="EMBL/GenBank/DDBJ databases">
        <authorList>
            <person name="Vogel A."/>
        </authorList>
    </citation>
    <scope>NUCLEOTIDE SEQUENCE [LARGE SCALE GENOMIC DNA]</scope>
</reference>
<feature type="transmembrane region" description="Helical" evidence="1">
    <location>
        <begin position="30"/>
        <end position="50"/>
    </location>
</feature>
<gene>
    <name evidence="2" type="ORF">CCAM_LOCUS18928</name>
</gene>
<dbReference type="EMBL" id="OOIL02001634">
    <property type="protein sequence ID" value="VFQ77152.1"/>
    <property type="molecule type" value="Genomic_DNA"/>
</dbReference>
<evidence type="ECO:0008006" key="4">
    <source>
        <dbReference type="Google" id="ProtNLM"/>
    </source>
</evidence>
<proteinExistence type="predicted"/>
<accession>A0A484LKY5</accession>
<evidence type="ECO:0000313" key="3">
    <source>
        <dbReference type="Proteomes" id="UP000595140"/>
    </source>
</evidence>
<evidence type="ECO:0000256" key="1">
    <source>
        <dbReference type="SAM" id="Phobius"/>
    </source>
</evidence>
<keyword evidence="1" id="KW-0812">Transmembrane</keyword>
<keyword evidence="1" id="KW-0472">Membrane</keyword>
<organism evidence="2 3">
    <name type="scientific">Cuscuta campestris</name>
    <dbReference type="NCBI Taxonomy" id="132261"/>
    <lineage>
        <taxon>Eukaryota</taxon>
        <taxon>Viridiplantae</taxon>
        <taxon>Streptophyta</taxon>
        <taxon>Embryophyta</taxon>
        <taxon>Tracheophyta</taxon>
        <taxon>Spermatophyta</taxon>
        <taxon>Magnoliopsida</taxon>
        <taxon>eudicotyledons</taxon>
        <taxon>Gunneridae</taxon>
        <taxon>Pentapetalae</taxon>
        <taxon>asterids</taxon>
        <taxon>lamiids</taxon>
        <taxon>Solanales</taxon>
        <taxon>Convolvulaceae</taxon>
        <taxon>Cuscuteae</taxon>
        <taxon>Cuscuta</taxon>
        <taxon>Cuscuta subgen. Grammica</taxon>
        <taxon>Cuscuta sect. Cleistogrammica</taxon>
    </lineage>
</organism>
<name>A0A484LKY5_9ASTE</name>
<dbReference type="Proteomes" id="UP000595140">
    <property type="component" value="Unassembled WGS sequence"/>
</dbReference>
<sequence>MHPTLSDSSPHSCHAALLHLSSSKHDFKSMMVQIVMIVSLIMVYNGDVVSSDNEKSKASMVSFDSSGAVGRSRGRWWWKFK</sequence>
<protein>
    <recommendedName>
        <fullName evidence="4">Transmembrane protein</fullName>
    </recommendedName>
</protein>
<dbReference type="AlphaFoldDB" id="A0A484LKY5"/>
<keyword evidence="3" id="KW-1185">Reference proteome</keyword>
<keyword evidence="1" id="KW-1133">Transmembrane helix</keyword>